<dbReference type="PROSITE" id="PS51762">
    <property type="entry name" value="GH16_2"/>
    <property type="match status" value="1"/>
</dbReference>
<evidence type="ECO:0000313" key="4">
    <source>
        <dbReference type="Proteomes" id="UP000284375"/>
    </source>
</evidence>
<evidence type="ECO:0000259" key="2">
    <source>
        <dbReference type="PROSITE" id="PS51762"/>
    </source>
</evidence>
<proteinExistence type="predicted"/>
<keyword evidence="4" id="KW-1185">Reference proteome</keyword>
<feature type="domain" description="GH16" evidence="2">
    <location>
        <begin position="29"/>
        <end position="324"/>
    </location>
</feature>
<name>A0A423W2M6_CYTCH</name>
<dbReference type="PANTHER" id="PTHR10963:SF24">
    <property type="entry name" value="GLYCOSIDASE C21B10.07-RELATED"/>
    <property type="match status" value="1"/>
</dbReference>
<accession>A0A423W2M6</accession>
<dbReference type="STRING" id="252740.A0A423W2M6"/>
<dbReference type="EMBL" id="LJZO01000016">
    <property type="protein sequence ID" value="ROV97572.1"/>
    <property type="molecule type" value="Genomic_DNA"/>
</dbReference>
<dbReference type="OrthoDB" id="192832at2759"/>
<dbReference type="InterPro" id="IPR050546">
    <property type="entry name" value="Glycosyl_Hydrlase_16"/>
</dbReference>
<evidence type="ECO:0000313" key="3">
    <source>
        <dbReference type="EMBL" id="ROV97572.1"/>
    </source>
</evidence>
<dbReference type="SUPFAM" id="SSF49899">
    <property type="entry name" value="Concanavalin A-like lectins/glucanases"/>
    <property type="match status" value="1"/>
</dbReference>
<dbReference type="GO" id="GO:0004553">
    <property type="term" value="F:hydrolase activity, hydrolyzing O-glycosyl compounds"/>
    <property type="evidence" value="ECO:0007669"/>
    <property type="project" value="InterPro"/>
</dbReference>
<dbReference type="CDD" id="cd02181">
    <property type="entry name" value="GH16_fungal_Lam16A_glucanase"/>
    <property type="match status" value="1"/>
</dbReference>
<dbReference type="InterPro" id="IPR013320">
    <property type="entry name" value="ConA-like_dom_sf"/>
</dbReference>
<sequence>MPSFFNTACALLSAGQLAAAATYTLQDSYDKTNFFKEFEFFSDADPTWGFVQYQDAASASEQGLAGYHQGAIYLGSDHKTMNPTAGRASTRVNSKKTYDQMLMVADVVHMPVGCGTWPALWTYGSDWPGMGEIDIIEGVNSQSTNEITLHTSAVCTMGQGNAVGSTKYKASTDCSAGAGSTGCPQSTASTNNFGKGLNAAGGGVYAMLWDNEAISVYHFPRNSTAANALTSSSSTVDTSSLGVPLATFVGGSGCNIAEKFYQHQITINTDFCGSWAGSDEVWAADAECSAKASTCQEYVAGNPDAFVDAYWLINSIKVYTTSGSGTSSSPSATASGYPAPSATGAYGAYGKKKRGLPFIA</sequence>
<dbReference type="PANTHER" id="PTHR10963">
    <property type="entry name" value="GLYCOSYL HYDROLASE-RELATED"/>
    <property type="match status" value="1"/>
</dbReference>
<reference evidence="3 4" key="1">
    <citation type="submission" date="2015-09" db="EMBL/GenBank/DDBJ databases">
        <title>Host preference determinants of Valsa canker pathogens revealed by comparative genomics.</title>
        <authorList>
            <person name="Yin Z."/>
            <person name="Huang L."/>
        </authorList>
    </citation>
    <scope>NUCLEOTIDE SEQUENCE [LARGE SCALE GENOMIC DNA]</scope>
    <source>
        <strain evidence="3 4">YSFL</strain>
    </source>
</reference>
<dbReference type="Pfam" id="PF26113">
    <property type="entry name" value="GH16_XgeA"/>
    <property type="match status" value="1"/>
</dbReference>
<organism evidence="3 4">
    <name type="scientific">Cytospora chrysosperma</name>
    <name type="common">Cytospora canker fungus</name>
    <name type="synonym">Sphaeria chrysosperma</name>
    <dbReference type="NCBI Taxonomy" id="252740"/>
    <lineage>
        <taxon>Eukaryota</taxon>
        <taxon>Fungi</taxon>
        <taxon>Dikarya</taxon>
        <taxon>Ascomycota</taxon>
        <taxon>Pezizomycotina</taxon>
        <taxon>Sordariomycetes</taxon>
        <taxon>Sordariomycetidae</taxon>
        <taxon>Diaporthales</taxon>
        <taxon>Cytosporaceae</taxon>
        <taxon>Cytospora</taxon>
    </lineage>
</organism>
<dbReference type="GO" id="GO:0009251">
    <property type="term" value="P:glucan catabolic process"/>
    <property type="evidence" value="ECO:0007669"/>
    <property type="project" value="TreeGrafter"/>
</dbReference>
<dbReference type="Proteomes" id="UP000284375">
    <property type="component" value="Unassembled WGS sequence"/>
</dbReference>
<feature type="signal peptide" evidence="1">
    <location>
        <begin position="1"/>
        <end position="20"/>
    </location>
</feature>
<dbReference type="AlphaFoldDB" id="A0A423W2M6"/>
<gene>
    <name evidence="3" type="ORF">VSDG_04599</name>
</gene>
<keyword evidence="1" id="KW-0732">Signal</keyword>
<evidence type="ECO:0000256" key="1">
    <source>
        <dbReference type="SAM" id="SignalP"/>
    </source>
</evidence>
<feature type="chain" id="PRO_5018991106" description="GH16 domain-containing protein" evidence="1">
    <location>
        <begin position="21"/>
        <end position="360"/>
    </location>
</feature>
<dbReference type="InterPro" id="IPR000757">
    <property type="entry name" value="Beta-glucanase-like"/>
</dbReference>
<comment type="caution">
    <text evidence="3">The sequence shown here is derived from an EMBL/GenBank/DDBJ whole genome shotgun (WGS) entry which is preliminary data.</text>
</comment>
<dbReference type="Gene3D" id="2.60.120.200">
    <property type="match status" value="1"/>
</dbReference>
<protein>
    <recommendedName>
        <fullName evidence="2">GH16 domain-containing protein</fullName>
    </recommendedName>
</protein>